<comment type="caution">
    <text evidence="1">The sequence shown here is derived from an EMBL/GenBank/DDBJ whole genome shotgun (WGS) entry which is preliminary data.</text>
</comment>
<dbReference type="EMBL" id="MTKT01004950">
    <property type="protein sequence ID" value="OWM68613.1"/>
    <property type="molecule type" value="Genomic_DNA"/>
</dbReference>
<protein>
    <submittedName>
        <fullName evidence="1">Uncharacterized protein</fullName>
    </submittedName>
</protein>
<accession>A0A218W7U3</accession>
<evidence type="ECO:0000313" key="2">
    <source>
        <dbReference type="Proteomes" id="UP000197138"/>
    </source>
</evidence>
<evidence type="ECO:0000313" key="1">
    <source>
        <dbReference type="EMBL" id="OWM68613.1"/>
    </source>
</evidence>
<dbReference type="AlphaFoldDB" id="A0A218W7U3"/>
<name>A0A218W7U3_PUNGR</name>
<sequence length="76" mass="8451">MEIWLLDIRKPNFVLLVLANLTNDFPYSLKIEQDLLWGAGDRGCPGMSVERGCLGLLGLRRTPFLTVSCRSRGGCP</sequence>
<dbReference type="Proteomes" id="UP000197138">
    <property type="component" value="Unassembled WGS sequence"/>
</dbReference>
<gene>
    <name evidence="1" type="ORF">CDL15_Pgr023578</name>
</gene>
<proteinExistence type="predicted"/>
<organism evidence="1 2">
    <name type="scientific">Punica granatum</name>
    <name type="common">Pomegranate</name>
    <dbReference type="NCBI Taxonomy" id="22663"/>
    <lineage>
        <taxon>Eukaryota</taxon>
        <taxon>Viridiplantae</taxon>
        <taxon>Streptophyta</taxon>
        <taxon>Embryophyta</taxon>
        <taxon>Tracheophyta</taxon>
        <taxon>Spermatophyta</taxon>
        <taxon>Magnoliopsida</taxon>
        <taxon>eudicotyledons</taxon>
        <taxon>Gunneridae</taxon>
        <taxon>Pentapetalae</taxon>
        <taxon>rosids</taxon>
        <taxon>malvids</taxon>
        <taxon>Myrtales</taxon>
        <taxon>Lythraceae</taxon>
        <taxon>Punica</taxon>
    </lineage>
</organism>
<reference evidence="2" key="1">
    <citation type="journal article" date="2017" name="Plant J.">
        <title>The pomegranate (Punica granatum L.) genome and the genomics of punicalagin biosynthesis.</title>
        <authorList>
            <person name="Qin G."/>
            <person name="Xu C."/>
            <person name="Ming R."/>
            <person name="Tang H."/>
            <person name="Guyot R."/>
            <person name="Kramer E.M."/>
            <person name="Hu Y."/>
            <person name="Yi X."/>
            <person name="Qi Y."/>
            <person name="Xu X."/>
            <person name="Gao Z."/>
            <person name="Pan H."/>
            <person name="Jian J."/>
            <person name="Tian Y."/>
            <person name="Yue Z."/>
            <person name="Xu Y."/>
        </authorList>
    </citation>
    <scope>NUCLEOTIDE SEQUENCE [LARGE SCALE GENOMIC DNA]</scope>
    <source>
        <strain evidence="2">cv. Dabenzi</strain>
    </source>
</reference>